<gene>
    <name evidence="1" type="ORF">OESDEN_03645</name>
</gene>
<dbReference type="Proteomes" id="UP000053660">
    <property type="component" value="Unassembled WGS sequence"/>
</dbReference>
<dbReference type="InterPro" id="IPR045860">
    <property type="entry name" value="Snake_toxin-like_sf"/>
</dbReference>
<dbReference type="AlphaFoldDB" id="A0A0B1TGJ1"/>
<organism evidence="1 2">
    <name type="scientific">Oesophagostomum dentatum</name>
    <name type="common">Nodular worm</name>
    <dbReference type="NCBI Taxonomy" id="61180"/>
    <lineage>
        <taxon>Eukaryota</taxon>
        <taxon>Metazoa</taxon>
        <taxon>Ecdysozoa</taxon>
        <taxon>Nematoda</taxon>
        <taxon>Chromadorea</taxon>
        <taxon>Rhabditida</taxon>
        <taxon>Rhabditina</taxon>
        <taxon>Rhabditomorpha</taxon>
        <taxon>Strongyloidea</taxon>
        <taxon>Strongylidae</taxon>
        <taxon>Oesophagostomum</taxon>
    </lineage>
</organism>
<proteinExistence type="predicted"/>
<evidence type="ECO:0000313" key="2">
    <source>
        <dbReference type="Proteomes" id="UP000053660"/>
    </source>
</evidence>
<reference evidence="1 2" key="1">
    <citation type="submission" date="2014-03" db="EMBL/GenBank/DDBJ databases">
        <title>Draft genome of the hookworm Oesophagostomum dentatum.</title>
        <authorList>
            <person name="Mitreva M."/>
        </authorList>
    </citation>
    <scope>NUCLEOTIDE SEQUENCE [LARGE SCALE GENOMIC DNA]</scope>
    <source>
        <strain evidence="1 2">OD-Hann</strain>
    </source>
</reference>
<protein>
    <recommendedName>
        <fullName evidence="3">ET module</fullName>
    </recommendedName>
</protein>
<keyword evidence="2" id="KW-1185">Reference proteome</keyword>
<evidence type="ECO:0008006" key="3">
    <source>
        <dbReference type="Google" id="ProtNLM"/>
    </source>
</evidence>
<dbReference type="PROSITE" id="PS51257">
    <property type="entry name" value="PROKAR_LIPOPROTEIN"/>
    <property type="match status" value="1"/>
</dbReference>
<dbReference type="EMBL" id="KN549679">
    <property type="protein sequence ID" value="KHJ96389.1"/>
    <property type="molecule type" value="Genomic_DNA"/>
</dbReference>
<dbReference type="SUPFAM" id="SSF57302">
    <property type="entry name" value="Snake toxin-like"/>
    <property type="match status" value="1"/>
</dbReference>
<accession>A0A0B1TGJ1</accession>
<dbReference type="OrthoDB" id="5846969at2759"/>
<sequence length="68" mass="7474">MKRITAVTPVSLASYGCDQSASLCKMTECYQNQNGGKTCCCPTDLCNTSKLHLKWTSMLIAAVFFVLF</sequence>
<evidence type="ECO:0000313" key="1">
    <source>
        <dbReference type="EMBL" id="KHJ96389.1"/>
    </source>
</evidence>
<name>A0A0B1TGJ1_OESDE</name>